<accession>A0A5E8BT55</accession>
<feature type="region of interest" description="Disordered" evidence="1">
    <location>
        <begin position="1"/>
        <end position="69"/>
    </location>
</feature>
<gene>
    <name evidence="2" type="ORF">SAPINGB_P003972</name>
</gene>
<dbReference type="OrthoDB" id="10261348at2759"/>
<evidence type="ECO:0000256" key="1">
    <source>
        <dbReference type="SAM" id="MobiDB-lite"/>
    </source>
</evidence>
<organism evidence="2 3">
    <name type="scientific">Magnusiomyces paraingens</name>
    <dbReference type="NCBI Taxonomy" id="2606893"/>
    <lineage>
        <taxon>Eukaryota</taxon>
        <taxon>Fungi</taxon>
        <taxon>Dikarya</taxon>
        <taxon>Ascomycota</taxon>
        <taxon>Saccharomycotina</taxon>
        <taxon>Dipodascomycetes</taxon>
        <taxon>Dipodascales</taxon>
        <taxon>Dipodascaceae</taxon>
        <taxon>Magnusiomyces</taxon>
    </lineage>
</organism>
<dbReference type="PANTHER" id="PTHR31551:SF1">
    <property type="entry name" value="COILED-COIL DOMAIN-CONTAINING PROTEIN 12"/>
    <property type="match status" value="1"/>
</dbReference>
<dbReference type="Proteomes" id="UP000398389">
    <property type="component" value="Unassembled WGS sequence"/>
</dbReference>
<dbReference type="PANTHER" id="PTHR31551">
    <property type="entry name" value="PRE-MRNA-SPLICING FACTOR CWF18"/>
    <property type="match status" value="1"/>
</dbReference>
<dbReference type="EMBL" id="CABVLU010000003">
    <property type="protein sequence ID" value="VVT54231.1"/>
    <property type="molecule type" value="Genomic_DNA"/>
</dbReference>
<sequence length="171" mass="18926">MSSLESQALSRKERLAKLRNIKKGTENGASNSKEESDAFEPLKPIGKNYNVELRGPQSGFNGPPTLRLGTDETVEAVSAEFERETLARLRERGISSTGPRAETEDETGSTKTGLDLESLQPKRANWDLKRDVEPQLKVLEAQTQNAIVQIVRERLKADVKEYGEKKQSGGS</sequence>
<dbReference type="Pfam" id="PF08315">
    <property type="entry name" value="cwf18"/>
    <property type="match status" value="1"/>
</dbReference>
<dbReference type="RefSeq" id="XP_031854578.1">
    <property type="nucleotide sequence ID" value="XM_031998687.1"/>
</dbReference>
<dbReference type="GO" id="GO:0005684">
    <property type="term" value="C:U2-type spliceosomal complex"/>
    <property type="evidence" value="ECO:0007669"/>
    <property type="project" value="TreeGrafter"/>
</dbReference>
<feature type="region of interest" description="Disordered" evidence="1">
    <location>
        <begin position="87"/>
        <end position="119"/>
    </location>
</feature>
<reference evidence="2 3" key="1">
    <citation type="submission" date="2019-09" db="EMBL/GenBank/DDBJ databases">
        <authorList>
            <person name="Brejova B."/>
        </authorList>
    </citation>
    <scope>NUCLEOTIDE SEQUENCE [LARGE SCALE GENOMIC DNA]</scope>
</reference>
<dbReference type="AlphaFoldDB" id="A0A5E8BT55"/>
<evidence type="ECO:0000313" key="3">
    <source>
        <dbReference type="Proteomes" id="UP000398389"/>
    </source>
</evidence>
<protein>
    <submittedName>
        <fullName evidence="2">Uncharacterized protein</fullName>
    </submittedName>
</protein>
<dbReference type="GO" id="GO:0071014">
    <property type="term" value="C:post-mRNA release spliceosomal complex"/>
    <property type="evidence" value="ECO:0007669"/>
    <property type="project" value="TreeGrafter"/>
</dbReference>
<evidence type="ECO:0000313" key="2">
    <source>
        <dbReference type="EMBL" id="VVT54231.1"/>
    </source>
</evidence>
<dbReference type="InterPro" id="IPR013169">
    <property type="entry name" value="mRNA_splic_Cwf18-like"/>
</dbReference>
<proteinExistence type="predicted"/>
<keyword evidence="3" id="KW-1185">Reference proteome</keyword>
<dbReference type="GeneID" id="43582787"/>
<name>A0A5E8BT55_9ASCO</name>